<name>A0A8J8BEA4_9ACTN</name>
<dbReference type="GO" id="GO:0032259">
    <property type="term" value="P:methylation"/>
    <property type="evidence" value="ECO:0007669"/>
    <property type="project" value="UniProtKB-KW"/>
</dbReference>
<evidence type="ECO:0000313" key="2">
    <source>
        <dbReference type="EMBL" id="MBS2966173.1"/>
    </source>
</evidence>
<proteinExistence type="predicted"/>
<keyword evidence="3" id="KW-1185">Reference proteome</keyword>
<dbReference type="Gene3D" id="3.40.50.150">
    <property type="entry name" value="Vaccinia Virus protein VP39"/>
    <property type="match status" value="1"/>
</dbReference>
<keyword evidence="2" id="KW-0489">Methyltransferase</keyword>
<dbReference type="GO" id="GO:0008757">
    <property type="term" value="F:S-adenosylmethionine-dependent methyltransferase activity"/>
    <property type="evidence" value="ECO:0007669"/>
    <property type="project" value="InterPro"/>
</dbReference>
<organism evidence="2 3">
    <name type="scientific">Actinocrinis puniceicyclus</name>
    <dbReference type="NCBI Taxonomy" id="977794"/>
    <lineage>
        <taxon>Bacteria</taxon>
        <taxon>Bacillati</taxon>
        <taxon>Actinomycetota</taxon>
        <taxon>Actinomycetes</taxon>
        <taxon>Catenulisporales</taxon>
        <taxon>Actinospicaceae</taxon>
        <taxon>Actinocrinis</taxon>
    </lineage>
</organism>
<evidence type="ECO:0000259" key="1">
    <source>
        <dbReference type="Pfam" id="PF08241"/>
    </source>
</evidence>
<dbReference type="RefSeq" id="WP_211470983.1">
    <property type="nucleotide sequence ID" value="NZ_JAGSXH010000126.1"/>
</dbReference>
<evidence type="ECO:0000313" key="3">
    <source>
        <dbReference type="Proteomes" id="UP000677913"/>
    </source>
</evidence>
<dbReference type="InterPro" id="IPR050508">
    <property type="entry name" value="Methyltransf_Superfamily"/>
</dbReference>
<keyword evidence="2" id="KW-0808">Transferase</keyword>
<dbReference type="EMBL" id="JAGSXH010000126">
    <property type="protein sequence ID" value="MBS2966173.1"/>
    <property type="molecule type" value="Genomic_DNA"/>
</dbReference>
<dbReference type="AlphaFoldDB" id="A0A8J8BEA4"/>
<dbReference type="SUPFAM" id="SSF53335">
    <property type="entry name" value="S-adenosyl-L-methionine-dependent methyltransferases"/>
    <property type="match status" value="1"/>
</dbReference>
<dbReference type="InterPro" id="IPR013216">
    <property type="entry name" value="Methyltransf_11"/>
</dbReference>
<dbReference type="Pfam" id="PF08241">
    <property type="entry name" value="Methyltransf_11"/>
    <property type="match status" value="1"/>
</dbReference>
<dbReference type="Proteomes" id="UP000677913">
    <property type="component" value="Unassembled WGS sequence"/>
</dbReference>
<dbReference type="PANTHER" id="PTHR42912">
    <property type="entry name" value="METHYLTRANSFERASE"/>
    <property type="match status" value="1"/>
</dbReference>
<feature type="domain" description="Methyltransferase type 11" evidence="1">
    <location>
        <begin position="48"/>
        <end position="136"/>
    </location>
</feature>
<dbReference type="InterPro" id="IPR029063">
    <property type="entry name" value="SAM-dependent_MTases_sf"/>
</dbReference>
<gene>
    <name evidence="2" type="ORF">KGA66_24215</name>
</gene>
<protein>
    <submittedName>
        <fullName evidence="2">Class I SAM-dependent methyltransferase</fullName>
    </submittedName>
</protein>
<comment type="caution">
    <text evidence="2">The sequence shown here is derived from an EMBL/GenBank/DDBJ whole genome shotgun (WGS) entry which is preliminary data.</text>
</comment>
<sequence length="202" mass="22231">MNEAVATQAAYSSIAAQYARTWDQVPPWIVEELDRLAGLLGEGARVADLGCGPGRHTRLLRERALRATGFDLSAEMLAALGTPGQVRADMLALPVADAALDGIWCAAALLHIPRTALPAALAEFARVLRRGGELVLAVAEGDGEKWESVPYDVPGHEALRRYYVLHRLESLSALLDTAGFDVYNHWRRVSHRQWLHVHARKR</sequence>
<accession>A0A8J8BEA4</accession>
<reference evidence="2" key="1">
    <citation type="submission" date="2021-04" db="EMBL/GenBank/DDBJ databases">
        <title>Genome based classification of Actinospica acidithermotolerans sp. nov., an actinobacterium isolated from an Indonesian hot spring.</title>
        <authorList>
            <person name="Kusuma A.B."/>
            <person name="Putra K.E."/>
            <person name="Nafisah S."/>
            <person name="Loh J."/>
            <person name="Nouioui I."/>
            <person name="Goodfellow M."/>
        </authorList>
    </citation>
    <scope>NUCLEOTIDE SEQUENCE</scope>
    <source>
        <strain evidence="2">DSM 45618</strain>
    </source>
</reference>
<dbReference type="CDD" id="cd02440">
    <property type="entry name" value="AdoMet_MTases"/>
    <property type="match status" value="1"/>
</dbReference>